<keyword evidence="1" id="KW-1133">Transmembrane helix</keyword>
<protein>
    <submittedName>
        <fullName evidence="2">DUF360 family (YvlD)</fullName>
    </submittedName>
</protein>
<evidence type="ECO:0000256" key="1">
    <source>
        <dbReference type="SAM" id="Phobius"/>
    </source>
</evidence>
<gene>
    <name evidence="2" type="ORF">R54839_PPFHFPJH_00024</name>
</gene>
<dbReference type="PANTHER" id="PTHR37309:SF1">
    <property type="entry name" value="SLR0284 PROTEIN"/>
    <property type="match status" value="1"/>
</dbReference>
<feature type="transmembrane region" description="Helical" evidence="1">
    <location>
        <begin position="90"/>
        <end position="108"/>
    </location>
</feature>
<reference evidence="2 3" key="1">
    <citation type="submission" date="2023-10" db="EMBL/GenBank/DDBJ databases">
        <authorList>
            <person name="Botero Cardona J."/>
        </authorList>
    </citation>
    <scope>NUCLEOTIDE SEQUENCE [LARGE SCALE GENOMIC DNA]</scope>
    <source>
        <strain evidence="2 3">R-54839</strain>
    </source>
</reference>
<name>A0ABM9MKZ1_9LACO</name>
<proteinExistence type="predicted"/>
<sequence>MRLIMQAAVNMAVFLACALLFPSGFILANMTVAAMAAVVLAFLNRLLKPLLILLSLPLVIISLGAFSLIINAAMLELTAWLIPGFGFESFWWAFLVALLLTLANLIFVDQGSIQIRR</sequence>
<dbReference type="Pfam" id="PF04020">
    <property type="entry name" value="Phage_holin_4_2"/>
    <property type="match status" value="1"/>
</dbReference>
<dbReference type="RefSeq" id="WP_187753168.1">
    <property type="nucleotide sequence ID" value="NZ_CAUZLK010000001.1"/>
</dbReference>
<evidence type="ECO:0000313" key="2">
    <source>
        <dbReference type="EMBL" id="CAK1222922.1"/>
    </source>
</evidence>
<keyword evidence="3" id="KW-1185">Reference proteome</keyword>
<comment type="caution">
    <text evidence="2">The sequence shown here is derived from an EMBL/GenBank/DDBJ whole genome shotgun (WGS) entry which is preliminary data.</text>
</comment>
<dbReference type="EMBL" id="CAUZLR010000001">
    <property type="protein sequence ID" value="CAK1222922.1"/>
    <property type="molecule type" value="Genomic_DNA"/>
</dbReference>
<dbReference type="Proteomes" id="UP001314261">
    <property type="component" value="Unassembled WGS sequence"/>
</dbReference>
<keyword evidence="1" id="KW-0472">Membrane</keyword>
<accession>A0ABM9MKZ1</accession>
<feature type="transmembrane region" description="Helical" evidence="1">
    <location>
        <begin position="50"/>
        <end position="70"/>
    </location>
</feature>
<organism evidence="2 3">
    <name type="scientific">Fructobacillus fructosus</name>
    <dbReference type="NCBI Taxonomy" id="1631"/>
    <lineage>
        <taxon>Bacteria</taxon>
        <taxon>Bacillati</taxon>
        <taxon>Bacillota</taxon>
        <taxon>Bacilli</taxon>
        <taxon>Lactobacillales</taxon>
        <taxon>Lactobacillaceae</taxon>
        <taxon>Fructobacillus</taxon>
    </lineage>
</organism>
<dbReference type="PROSITE" id="PS51257">
    <property type="entry name" value="PROKAR_LIPOPROTEIN"/>
    <property type="match status" value="1"/>
</dbReference>
<dbReference type="InterPro" id="IPR007165">
    <property type="entry name" value="Phage_holin_4_2"/>
</dbReference>
<keyword evidence="1" id="KW-0812">Transmembrane</keyword>
<feature type="transmembrane region" description="Helical" evidence="1">
    <location>
        <begin position="12"/>
        <end position="43"/>
    </location>
</feature>
<dbReference type="PANTHER" id="PTHR37309">
    <property type="entry name" value="SLR0284 PROTEIN"/>
    <property type="match status" value="1"/>
</dbReference>
<dbReference type="GeneID" id="89537489"/>
<evidence type="ECO:0000313" key="3">
    <source>
        <dbReference type="Proteomes" id="UP001314261"/>
    </source>
</evidence>